<gene>
    <name evidence="1" type="ORF">GMARGA_LOCUS27889</name>
</gene>
<evidence type="ECO:0000313" key="2">
    <source>
        <dbReference type="Proteomes" id="UP000789901"/>
    </source>
</evidence>
<evidence type="ECO:0000313" key="1">
    <source>
        <dbReference type="EMBL" id="CAG8821677.1"/>
    </source>
</evidence>
<keyword evidence="2" id="KW-1185">Reference proteome</keyword>
<reference evidence="1 2" key="1">
    <citation type="submission" date="2021-06" db="EMBL/GenBank/DDBJ databases">
        <authorList>
            <person name="Kallberg Y."/>
            <person name="Tangrot J."/>
            <person name="Rosling A."/>
        </authorList>
    </citation>
    <scope>NUCLEOTIDE SEQUENCE [LARGE SCALE GENOMIC DNA]</scope>
    <source>
        <strain evidence="1 2">120-4 pot B 10/14</strain>
    </source>
</reference>
<proteinExistence type="predicted"/>
<organism evidence="1 2">
    <name type="scientific">Gigaspora margarita</name>
    <dbReference type="NCBI Taxonomy" id="4874"/>
    <lineage>
        <taxon>Eukaryota</taxon>
        <taxon>Fungi</taxon>
        <taxon>Fungi incertae sedis</taxon>
        <taxon>Mucoromycota</taxon>
        <taxon>Glomeromycotina</taxon>
        <taxon>Glomeromycetes</taxon>
        <taxon>Diversisporales</taxon>
        <taxon>Gigasporaceae</taxon>
        <taxon>Gigaspora</taxon>
    </lineage>
</organism>
<dbReference type="EMBL" id="CAJVQB010034799">
    <property type="protein sequence ID" value="CAG8821677.1"/>
    <property type="molecule type" value="Genomic_DNA"/>
</dbReference>
<feature type="non-terminal residue" evidence="1">
    <location>
        <position position="1"/>
    </location>
</feature>
<sequence length="39" mass="4647">HDEDGDYCTRTTSESRLYKIFEMDQDTSNNKKDTERSET</sequence>
<protein>
    <submittedName>
        <fullName evidence="1">43241_t:CDS:1</fullName>
    </submittedName>
</protein>
<accession>A0ABN7WA33</accession>
<comment type="caution">
    <text evidence="1">The sequence shown here is derived from an EMBL/GenBank/DDBJ whole genome shotgun (WGS) entry which is preliminary data.</text>
</comment>
<dbReference type="Proteomes" id="UP000789901">
    <property type="component" value="Unassembled WGS sequence"/>
</dbReference>
<name>A0ABN7WA33_GIGMA</name>